<sequence length="103" mass="11377">MSGVFDHFSAFDEWGNGGMTFEFGDDFFGTLLLRRQLREFQHDAKSNGVKVGVDEAAAVDTRGATKNFNVDTLIITNTETLVDDALRKRQSLFDTKGVIAGIN</sequence>
<dbReference type="EMBL" id="CAEZZP010000068">
    <property type="protein sequence ID" value="CAB4776091.1"/>
    <property type="molecule type" value="Genomic_DNA"/>
</dbReference>
<proteinExistence type="predicted"/>
<name>A0A6J6VU77_9ZZZZ</name>
<protein>
    <submittedName>
        <fullName evidence="1">Unannotated protein</fullName>
    </submittedName>
</protein>
<accession>A0A6J6VU77</accession>
<organism evidence="1">
    <name type="scientific">freshwater metagenome</name>
    <dbReference type="NCBI Taxonomy" id="449393"/>
    <lineage>
        <taxon>unclassified sequences</taxon>
        <taxon>metagenomes</taxon>
        <taxon>ecological metagenomes</taxon>
    </lineage>
</organism>
<gene>
    <name evidence="1" type="ORF">UFOPK2880_01118</name>
</gene>
<dbReference type="AlphaFoldDB" id="A0A6J6VU77"/>
<evidence type="ECO:0000313" key="1">
    <source>
        <dbReference type="EMBL" id="CAB4776091.1"/>
    </source>
</evidence>
<reference evidence="1" key="1">
    <citation type="submission" date="2020-05" db="EMBL/GenBank/DDBJ databases">
        <authorList>
            <person name="Chiriac C."/>
            <person name="Salcher M."/>
            <person name="Ghai R."/>
            <person name="Kavagutti S V."/>
        </authorList>
    </citation>
    <scope>NUCLEOTIDE SEQUENCE</scope>
</reference>